<feature type="domain" description="C3H1-type" evidence="8">
    <location>
        <begin position="236"/>
        <end position="264"/>
    </location>
</feature>
<evidence type="ECO:0000256" key="5">
    <source>
        <dbReference type="ARBA" id="ARBA00023125"/>
    </source>
</evidence>
<feature type="region of interest" description="Disordered" evidence="7">
    <location>
        <begin position="536"/>
        <end position="584"/>
    </location>
</feature>
<feature type="domain" description="C3H1-type" evidence="8">
    <location>
        <begin position="282"/>
        <end position="310"/>
    </location>
</feature>
<proteinExistence type="predicted"/>
<keyword evidence="1 6" id="KW-0479">Metal-binding</keyword>
<feature type="zinc finger region" description="C3H1-type" evidence="6">
    <location>
        <begin position="282"/>
        <end position="310"/>
    </location>
</feature>
<feature type="zinc finger region" description="C3H1-type" evidence="6">
    <location>
        <begin position="490"/>
        <end position="518"/>
    </location>
</feature>
<feature type="zinc finger region" description="C3H1-type" evidence="6">
    <location>
        <begin position="444"/>
        <end position="472"/>
    </location>
</feature>
<feature type="zinc finger region" description="C3H1-type" evidence="6">
    <location>
        <begin position="191"/>
        <end position="219"/>
    </location>
</feature>
<feature type="domain" description="C3H1-type" evidence="8">
    <location>
        <begin position="490"/>
        <end position="518"/>
    </location>
</feature>
<keyword evidence="2" id="KW-0677">Repeat</keyword>
<evidence type="ECO:0000256" key="6">
    <source>
        <dbReference type="PROSITE-ProRule" id="PRU00723"/>
    </source>
</evidence>
<accession>A0A6V7PHL6</accession>
<reference evidence="9" key="1">
    <citation type="submission" date="2020-07" db="EMBL/GenBank/DDBJ databases">
        <authorList>
            <person name="Lin J."/>
        </authorList>
    </citation>
    <scope>NUCLEOTIDE SEQUENCE</scope>
</reference>
<name>A0A6V7PHL6_ANACO</name>
<keyword evidence="4 6" id="KW-0862">Zinc</keyword>
<protein>
    <recommendedName>
        <fullName evidence="8">C3H1-type domain-containing protein</fullName>
    </recommendedName>
</protein>
<feature type="domain" description="C3H1-type" evidence="8">
    <location>
        <begin position="191"/>
        <end position="219"/>
    </location>
</feature>
<dbReference type="AlphaFoldDB" id="A0A6V7PHL6"/>
<evidence type="ECO:0000259" key="8">
    <source>
        <dbReference type="PROSITE" id="PS50103"/>
    </source>
</evidence>
<evidence type="ECO:0000256" key="7">
    <source>
        <dbReference type="SAM" id="MobiDB-lite"/>
    </source>
</evidence>
<dbReference type="EMBL" id="LR862148">
    <property type="protein sequence ID" value="CAD1830307.1"/>
    <property type="molecule type" value="Genomic_DNA"/>
</dbReference>
<dbReference type="PANTHER" id="PTHR12506">
    <property type="entry name" value="PROTEIN PHOSPHATASE RELATED"/>
    <property type="match status" value="1"/>
</dbReference>
<dbReference type="GO" id="GO:0003729">
    <property type="term" value="F:mRNA binding"/>
    <property type="evidence" value="ECO:0007669"/>
    <property type="project" value="UniProtKB-ARBA"/>
</dbReference>
<dbReference type="SUPFAM" id="SSF90229">
    <property type="entry name" value="CCCH zinc finger"/>
    <property type="match status" value="5"/>
</dbReference>
<dbReference type="Pfam" id="PF00642">
    <property type="entry name" value="zf-CCCH"/>
    <property type="match status" value="5"/>
</dbReference>
<evidence type="ECO:0000256" key="4">
    <source>
        <dbReference type="ARBA" id="ARBA00022833"/>
    </source>
</evidence>
<dbReference type="InterPro" id="IPR036855">
    <property type="entry name" value="Znf_CCCH_sf"/>
</dbReference>
<dbReference type="FunFam" id="4.10.1000.10:FF:000028">
    <property type="entry name" value="Zinc finger nuclease 2"/>
    <property type="match status" value="1"/>
</dbReference>
<dbReference type="Gene3D" id="4.10.1000.10">
    <property type="entry name" value="Zinc finger, CCCH-type"/>
    <property type="match status" value="2"/>
</dbReference>
<dbReference type="Gene3D" id="2.30.30.1190">
    <property type="match status" value="1"/>
</dbReference>
<organism evidence="9">
    <name type="scientific">Ananas comosus var. bracteatus</name>
    <name type="common">red pineapple</name>
    <dbReference type="NCBI Taxonomy" id="296719"/>
    <lineage>
        <taxon>Eukaryota</taxon>
        <taxon>Viridiplantae</taxon>
        <taxon>Streptophyta</taxon>
        <taxon>Embryophyta</taxon>
        <taxon>Tracheophyta</taxon>
        <taxon>Spermatophyta</taxon>
        <taxon>Magnoliopsida</taxon>
        <taxon>Liliopsida</taxon>
        <taxon>Poales</taxon>
        <taxon>Bromeliaceae</taxon>
        <taxon>Bromelioideae</taxon>
        <taxon>Ananas</taxon>
    </lineage>
</organism>
<dbReference type="InterPro" id="IPR000571">
    <property type="entry name" value="Znf_CCCH"/>
</dbReference>
<dbReference type="SMART" id="SM00356">
    <property type="entry name" value="ZnF_C3H1"/>
    <property type="match status" value="5"/>
</dbReference>
<feature type="domain" description="C3H1-type" evidence="8">
    <location>
        <begin position="444"/>
        <end position="472"/>
    </location>
</feature>
<keyword evidence="3 6" id="KW-0863">Zinc-finger</keyword>
<evidence type="ECO:0000256" key="2">
    <source>
        <dbReference type="ARBA" id="ARBA00022737"/>
    </source>
</evidence>
<dbReference type="PANTHER" id="PTHR12506:SF18">
    <property type="entry name" value="ZINC FINGER CCCH DOMAIN-CONTAINING PROTEIN 33-RELATED"/>
    <property type="match status" value="1"/>
</dbReference>
<sequence>MTPGSLNPVRAEIPQRALVPPHFPSPAEYQNNQILTNLTRPVLLKATDSSKSDPSIFPHEDRSSCGRLCPATRALHSPSPPPLLLYRSTPPLLLLLLLLLLSLSPRPNPSAAPLLRSPTPRTHGDGGAGAPAVMAVAGIGGTRAGADGSSSLSAAAAAAAGAIGAEVDEEAMWQMNLRGSESMEAGHYPERPGEPDCTYYLRTGLCRFGMTCKFNHPPNRKLAVAAARIKGGYPERIGQPECQYYLKTGTCKFGATCKFDHPKDKAGFAGRVELNILGYPLRPNEKECAYYLRTGQCKFGYTCKFDHPQPSNAMVTLRGSPVYPSVQSAASPSQQSFPGLSTNWSLSRTSFIASPRWQGPSSYAQLILPQGLVQVPGWNSYAGRLGSSSPEGQQQVTGSSQYYATSRQSETTVASAQGMYSSYRPSSVSMGVYAVQRENIFPERPDQPECQYYMKTGDCKFGAVCRFHHPKERLIPVPNCALSPLGLPLRPGEPVCSFYSRYGICKFGPNCKFDHPMGTFVYGLSTPSTPEAPTVRRLLGSSSGPPTLTGHAEAGPATSRRLSISDSQHLSSGDESIDREASQS</sequence>
<keyword evidence="5" id="KW-0238">DNA-binding</keyword>
<dbReference type="PROSITE" id="PS50103">
    <property type="entry name" value="ZF_C3H1"/>
    <property type="match status" value="5"/>
</dbReference>
<dbReference type="GO" id="GO:0008270">
    <property type="term" value="F:zinc ion binding"/>
    <property type="evidence" value="ECO:0007669"/>
    <property type="project" value="UniProtKB-KW"/>
</dbReference>
<gene>
    <name evidence="9" type="ORF">CB5_LOCUS13518</name>
</gene>
<feature type="compositionally biased region" description="Polar residues" evidence="7">
    <location>
        <begin position="560"/>
        <end position="574"/>
    </location>
</feature>
<dbReference type="GO" id="GO:0003677">
    <property type="term" value="F:DNA binding"/>
    <property type="evidence" value="ECO:0007669"/>
    <property type="project" value="UniProtKB-KW"/>
</dbReference>
<evidence type="ECO:0000256" key="1">
    <source>
        <dbReference type="ARBA" id="ARBA00022723"/>
    </source>
</evidence>
<dbReference type="InterPro" id="IPR050974">
    <property type="entry name" value="Plant_ZF_CCCH"/>
</dbReference>
<evidence type="ECO:0000256" key="3">
    <source>
        <dbReference type="ARBA" id="ARBA00022771"/>
    </source>
</evidence>
<evidence type="ECO:0000313" key="9">
    <source>
        <dbReference type="EMBL" id="CAD1830307.1"/>
    </source>
</evidence>
<feature type="zinc finger region" description="C3H1-type" evidence="6">
    <location>
        <begin position="236"/>
        <end position="264"/>
    </location>
</feature>